<dbReference type="AlphaFoldDB" id="A0A2J7Q055"/>
<dbReference type="PROSITE" id="PS50405">
    <property type="entry name" value="GST_CTER"/>
    <property type="match status" value="1"/>
</dbReference>
<dbReference type="Pfam" id="PF02798">
    <property type="entry name" value="GST_N"/>
    <property type="match status" value="1"/>
</dbReference>
<dbReference type="InterPro" id="IPR040079">
    <property type="entry name" value="Glutathione_S-Trfase"/>
</dbReference>
<keyword evidence="5" id="KW-0808">Transferase</keyword>
<dbReference type="InterPro" id="IPR004045">
    <property type="entry name" value="Glutathione_S-Trfase_N"/>
</dbReference>
<dbReference type="InParanoid" id="A0A2J7Q055"/>
<dbReference type="GO" id="GO:0004364">
    <property type="term" value="F:glutathione transferase activity"/>
    <property type="evidence" value="ECO:0007669"/>
    <property type="project" value="TreeGrafter"/>
</dbReference>
<dbReference type="InterPro" id="IPR010987">
    <property type="entry name" value="Glutathione-S-Trfase_C-like"/>
</dbReference>
<dbReference type="FunFam" id="1.20.1050.10:FF:000007">
    <property type="entry name" value="Glutathione S-transferase 1-1"/>
    <property type="match status" value="1"/>
</dbReference>
<feature type="domain" description="GST N-terminal" evidence="3">
    <location>
        <begin position="2"/>
        <end position="83"/>
    </location>
</feature>
<dbReference type="GO" id="GO:0006749">
    <property type="term" value="P:glutathione metabolic process"/>
    <property type="evidence" value="ECO:0007669"/>
    <property type="project" value="TreeGrafter"/>
</dbReference>
<accession>A0A2J7Q055</accession>
<dbReference type="FunFam" id="3.40.30.10:FF:000295">
    <property type="entry name" value="Glutathione S-transferase unclassified 1"/>
    <property type="match status" value="1"/>
</dbReference>
<dbReference type="Proteomes" id="UP000235965">
    <property type="component" value="Unassembled WGS sequence"/>
</dbReference>
<evidence type="ECO:0000259" key="3">
    <source>
        <dbReference type="PROSITE" id="PS50404"/>
    </source>
</evidence>
<reference evidence="5 6" key="1">
    <citation type="submission" date="2017-12" db="EMBL/GenBank/DDBJ databases">
        <title>Hemimetabolous genomes reveal molecular basis of termite eusociality.</title>
        <authorList>
            <person name="Harrison M.C."/>
            <person name="Jongepier E."/>
            <person name="Robertson H.M."/>
            <person name="Arning N."/>
            <person name="Bitard-Feildel T."/>
            <person name="Chao H."/>
            <person name="Childers C.P."/>
            <person name="Dinh H."/>
            <person name="Doddapaneni H."/>
            <person name="Dugan S."/>
            <person name="Gowin J."/>
            <person name="Greiner C."/>
            <person name="Han Y."/>
            <person name="Hu H."/>
            <person name="Hughes D.S.T."/>
            <person name="Huylmans A.-K."/>
            <person name="Kemena C."/>
            <person name="Kremer L.P.M."/>
            <person name="Lee S.L."/>
            <person name="Lopez-Ezquerra A."/>
            <person name="Mallet L."/>
            <person name="Monroy-Kuhn J.M."/>
            <person name="Moser A."/>
            <person name="Murali S.C."/>
            <person name="Muzny D.M."/>
            <person name="Otani S."/>
            <person name="Piulachs M.-D."/>
            <person name="Poelchau M."/>
            <person name="Qu J."/>
            <person name="Schaub F."/>
            <person name="Wada-Katsumata A."/>
            <person name="Worley K.C."/>
            <person name="Xie Q."/>
            <person name="Ylla G."/>
            <person name="Poulsen M."/>
            <person name="Gibbs R.A."/>
            <person name="Schal C."/>
            <person name="Richards S."/>
            <person name="Belles X."/>
            <person name="Korb J."/>
            <person name="Bornberg-Bauer E."/>
        </authorList>
    </citation>
    <scope>NUCLEOTIDE SEQUENCE [LARGE SCALE GENOMIC DNA]</scope>
    <source>
        <tissue evidence="5">Whole body</tissue>
    </source>
</reference>
<name>A0A2J7Q055_9NEOP</name>
<evidence type="ECO:0000259" key="4">
    <source>
        <dbReference type="PROSITE" id="PS50405"/>
    </source>
</evidence>
<organism evidence="5 6">
    <name type="scientific">Cryptotermes secundus</name>
    <dbReference type="NCBI Taxonomy" id="105785"/>
    <lineage>
        <taxon>Eukaryota</taxon>
        <taxon>Metazoa</taxon>
        <taxon>Ecdysozoa</taxon>
        <taxon>Arthropoda</taxon>
        <taxon>Hexapoda</taxon>
        <taxon>Insecta</taxon>
        <taxon>Pterygota</taxon>
        <taxon>Neoptera</taxon>
        <taxon>Polyneoptera</taxon>
        <taxon>Dictyoptera</taxon>
        <taxon>Blattodea</taxon>
        <taxon>Blattoidea</taxon>
        <taxon>Termitoidae</taxon>
        <taxon>Kalotermitidae</taxon>
        <taxon>Cryptotermitinae</taxon>
        <taxon>Cryptotermes</taxon>
    </lineage>
</organism>
<evidence type="ECO:0000313" key="6">
    <source>
        <dbReference type="Proteomes" id="UP000235965"/>
    </source>
</evidence>
<dbReference type="PANTHER" id="PTHR43969">
    <property type="entry name" value="GLUTATHIONE S TRANSFERASE D10, ISOFORM A-RELATED"/>
    <property type="match status" value="1"/>
</dbReference>
<comment type="similarity">
    <text evidence="1">Belongs to the GST superfamily.</text>
</comment>
<sequence length="234" mass="26532">MAPLKLYSVSDSPPTLAVRLALKALDISYLLVNIDFTAGEHLTDDYANKNPQKEVPCIDDEGFLLSESIVILQYLADKYSKTDDLYPKEPVKRALVNHRLAFNLSTYYRYISEYVMAPIFFAYERTPQGLKKVNIGLSVLNMILERQGTKFAAADHVTIADFGLVSATLCLEAIGFGLDPFPLVSQWYSKFKKDFPELWAEVEPGMKEIQEFNKNPPDLSKLNHPLHPTKKQQI</sequence>
<gene>
    <name evidence="5" type="primary">GstD1_2</name>
    <name evidence="5" type="ORF">B7P43_G01796</name>
</gene>
<keyword evidence="6" id="KW-1185">Reference proteome</keyword>
<dbReference type="InterPro" id="IPR036282">
    <property type="entry name" value="Glutathione-S-Trfase_C_sf"/>
</dbReference>
<dbReference type="SUPFAM" id="SSF47616">
    <property type="entry name" value="GST C-terminal domain-like"/>
    <property type="match status" value="1"/>
</dbReference>
<comment type="caution">
    <text evidence="5">The sequence shown here is derived from an EMBL/GenBank/DDBJ whole genome shotgun (WGS) entry which is preliminary data.</text>
</comment>
<dbReference type="PROSITE" id="PS50404">
    <property type="entry name" value="GST_NTER"/>
    <property type="match status" value="1"/>
</dbReference>
<dbReference type="Gene3D" id="3.40.30.10">
    <property type="entry name" value="Glutaredoxin"/>
    <property type="match status" value="1"/>
</dbReference>
<dbReference type="SFLD" id="SFLDG00358">
    <property type="entry name" value="Main_(cytGST)"/>
    <property type="match status" value="1"/>
</dbReference>
<evidence type="ECO:0000313" key="5">
    <source>
        <dbReference type="EMBL" id="PNF21965.1"/>
    </source>
</evidence>
<dbReference type="SUPFAM" id="SSF52833">
    <property type="entry name" value="Thioredoxin-like"/>
    <property type="match status" value="1"/>
</dbReference>
<dbReference type="Pfam" id="PF00043">
    <property type="entry name" value="GST_C"/>
    <property type="match status" value="1"/>
</dbReference>
<evidence type="ECO:0000256" key="2">
    <source>
        <dbReference type="SAM" id="MobiDB-lite"/>
    </source>
</evidence>
<dbReference type="SFLD" id="SFLDS00019">
    <property type="entry name" value="Glutathione_Transferase_(cytos"/>
    <property type="match status" value="1"/>
</dbReference>
<dbReference type="InterPro" id="IPR004046">
    <property type="entry name" value="GST_C"/>
</dbReference>
<dbReference type="EMBL" id="NEVH01020327">
    <property type="protein sequence ID" value="PNF21965.1"/>
    <property type="molecule type" value="Genomic_DNA"/>
</dbReference>
<dbReference type="InterPro" id="IPR036249">
    <property type="entry name" value="Thioredoxin-like_sf"/>
</dbReference>
<protein>
    <submittedName>
        <fullName evidence="5">Glutathione S-transferase 1-1</fullName>
    </submittedName>
</protein>
<dbReference type="STRING" id="105785.A0A2J7Q055"/>
<feature type="region of interest" description="Disordered" evidence="2">
    <location>
        <begin position="213"/>
        <end position="234"/>
    </location>
</feature>
<dbReference type="CDD" id="cd03177">
    <property type="entry name" value="GST_C_Delta_Epsilon"/>
    <property type="match status" value="1"/>
</dbReference>
<dbReference type="Gene3D" id="1.20.1050.10">
    <property type="match status" value="1"/>
</dbReference>
<feature type="domain" description="GST C-terminal" evidence="4">
    <location>
        <begin position="89"/>
        <end position="217"/>
    </location>
</feature>
<dbReference type="PANTHER" id="PTHR43969:SF7">
    <property type="entry name" value="GST-CONTAINING FLYWCH ZINC-FINGER PROTEIN"/>
    <property type="match status" value="1"/>
</dbReference>
<proteinExistence type="inferred from homology"/>
<dbReference type="OrthoDB" id="4951845at2759"/>
<evidence type="ECO:0000256" key="1">
    <source>
        <dbReference type="RuleBase" id="RU003494"/>
    </source>
</evidence>